<evidence type="ECO:0000313" key="1">
    <source>
        <dbReference type="EMBL" id="QKQ99598.1"/>
    </source>
</evidence>
<dbReference type="AlphaFoldDB" id="A0A6N0NV62"/>
<protein>
    <submittedName>
        <fullName evidence="1">Uncharacterized protein</fullName>
    </submittedName>
</protein>
<sequence length="118" mass="13442">MSSEQSVKKAAELLKQGATMLSEACPLCNSPLYKLRNGEIVCPVHGRVILAKDEEEERKFQRELLLDSAEKILVESLNGVVEKLKNDPMDSEVIMQVIRYLDSLERLKRIRESSPEKQ</sequence>
<evidence type="ECO:0000313" key="2">
    <source>
        <dbReference type="Proteomes" id="UP000509301"/>
    </source>
</evidence>
<accession>A0A6N0NV62</accession>
<dbReference type="RefSeq" id="WP_174629680.1">
    <property type="nucleotide sequence ID" value="NZ_CP049074.1"/>
</dbReference>
<dbReference type="Pfam" id="PF06677">
    <property type="entry name" value="Auto_anti-p27"/>
    <property type="match status" value="1"/>
</dbReference>
<dbReference type="OrthoDB" id="26305at2157"/>
<dbReference type="GeneID" id="55641000"/>
<reference evidence="1 2" key="1">
    <citation type="submission" date="2020-02" db="EMBL/GenBank/DDBJ databases">
        <title>Comparative genome analysis reveals the metabolism and evolution of the thermophilic archaeal genus Metallosphaera.</title>
        <authorList>
            <person name="Jiang C."/>
        </authorList>
    </citation>
    <scope>NUCLEOTIDE SEQUENCE [LARGE SCALE GENOMIC DNA]</scope>
    <source>
        <strain evidence="1 2">Ric-A</strain>
    </source>
</reference>
<gene>
    <name evidence="1" type="ORF">GWK48_03585</name>
</gene>
<name>A0A6N0NV62_9CREN</name>
<dbReference type="Proteomes" id="UP000509301">
    <property type="component" value="Chromosome"/>
</dbReference>
<proteinExistence type="predicted"/>
<dbReference type="InterPro" id="IPR009563">
    <property type="entry name" value="SSSCA1"/>
</dbReference>
<organism evidence="1 2">
    <name type="scientific">Metallosphaera tengchongensis</name>
    <dbReference type="NCBI Taxonomy" id="1532350"/>
    <lineage>
        <taxon>Archaea</taxon>
        <taxon>Thermoproteota</taxon>
        <taxon>Thermoprotei</taxon>
        <taxon>Sulfolobales</taxon>
        <taxon>Sulfolobaceae</taxon>
        <taxon>Metallosphaera</taxon>
    </lineage>
</organism>
<dbReference type="NCBIfam" id="NF001644">
    <property type="entry name" value="PRK00420.1-1"/>
    <property type="match status" value="1"/>
</dbReference>
<keyword evidence="2" id="KW-1185">Reference proteome</keyword>
<dbReference type="KEGG" id="mten:GWK48_03585"/>
<dbReference type="EMBL" id="CP049074">
    <property type="protein sequence ID" value="QKQ99598.1"/>
    <property type="molecule type" value="Genomic_DNA"/>
</dbReference>